<evidence type="ECO:0000256" key="1">
    <source>
        <dbReference type="ARBA" id="ARBA00022630"/>
    </source>
</evidence>
<organism evidence="4 5">
    <name type="scientific">Leptospira kobayashii</name>
    <dbReference type="NCBI Taxonomy" id="1917830"/>
    <lineage>
        <taxon>Bacteria</taxon>
        <taxon>Pseudomonadati</taxon>
        <taxon>Spirochaetota</taxon>
        <taxon>Spirochaetia</taxon>
        <taxon>Leptospirales</taxon>
        <taxon>Leptospiraceae</taxon>
        <taxon>Leptospira</taxon>
    </lineage>
</organism>
<dbReference type="PRINTS" id="PR00469">
    <property type="entry name" value="PNDRDTASEII"/>
</dbReference>
<dbReference type="SUPFAM" id="SSF51905">
    <property type="entry name" value="FAD/NAD(P)-binding domain"/>
    <property type="match status" value="1"/>
</dbReference>
<dbReference type="PANTHER" id="PTHR48105">
    <property type="entry name" value="THIOREDOXIN REDUCTASE 1-RELATED-RELATED"/>
    <property type="match status" value="1"/>
</dbReference>
<dbReference type="InterPro" id="IPR023753">
    <property type="entry name" value="FAD/NAD-binding_dom"/>
</dbReference>
<protein>
    <submittedName>
        <fullName evidence="4">Thioredoxin reductase</fullName>
    </submittedName>
</protein>
<keyword evidence="5" id="KW-1185">Reference proteome</keyword>
<keyword evidence="1" id="KW-0285">Flavoprotein</keyword>
<proteinExistence type="predicted"/>
<reference evidence="4 5" key="1">
    <citation type="submission" date="2021-08" db="EMBL/GenBank/DDBJ databases">
        <title>Complete genome sequence of Leptospira kobayashii strain E30.</title>
        <authorList>
            <person name="Nakao R."/>
            <person name="Nakamura S."/>
            <person name="Masuzawa T."/>
            <person name="Koizumi N."/>
        </authorList>
    </citation>
    <scope>NUCLEOTIDE SEQUENCE [LARGE SCALE GENOMIC DNA]</scope>
    <source>
        <strain evidence="4 5">E30</strain>
    </source>
</reference>
<dbReference type="EMBL" id="AP025028">
    <property type="protein sequence ID" value="BDA80317.1"/>
    <property type="molecule type" value="Genomic_DNA"/>
</dbReference>
<dbReference type="Gene3D" id="3.50.50.60">
    <property type="entry name" value="FAD/NAD(P)-binding domain"/>
    <property type="match status" value="2"/>
</dbReference>
<gene>
    <name evidence="4" type="ORF">LPTSP3_g32470</name>
</gene>
<dbReference type="Proteomes" id="UP000245263">
    <property type="component" value="Chromosome 1"/>
</dbReference>
<dbReference type="PRINTS" id="PR00368">
    <property type="entry name" value="FADPNR"/>
</dbReference>
<dbReference type="InterPro" id="IPR050097">
    <property type="entry name" value="Ferredoxin-NADP_redctase_2"/>
</dbReference>
<feature type="domain" description="FAD/NAD(P)-binding" evidence="3">
    <location>
        <begin position="12"/>
        <end position="290"/>
    </location>
</feature>
<name>A0ABN6KGJ1_9LEPT</name>
<evidence type="ECO:0000313" key="4">
    <source>
        <dbReference type="EMBL" id="BDA80317.1"/>
    </source>
</evidence>
<dbReference type="InterPro" id="IPR036188">
    <property type="entry name" value="FAD/NAD-bd_sf"/>
</dbReference>
<evidence type="ECO:0000313" key="5">
    <source>
        <dbReference type="Proteomes" id="UP000245263"/>
    </source>
</evidence>
<dbReference type="Pfam" id="PF07992">
    <property type="entry name" value="Pyr_redox_2"/>
    <property type="match status" value="1"/>
</dbReference>
<sequence length="306" mass="33508">MLQMKNSEKTWDVIIVGGSFAGLAAALALGRAIRNVLVIDDSKPCNANTPHAHNLLTHDGKPPFEIKRLAKAELSNYSTVQFLDSKAIKISQSNPHFEVKVESGEIHFAKKIIFATGVTDVMPNIPGFKESWGISVFHCPYCHGYEVRDQKLGVFANGDIGYESVKLISQWSKNLTLFTNGPSSLSKEQTLKLKEKEIKIIETEISSIENNNGYLTEILLKDGKAEPLNALMARVPFVQHSHLPLDLGVELDEMGYIKVDGFNKTNLKGVYATGDSTTMLRSLAAAIASGTLSGAMINKELIGDDF</sequence>
<evidence type="ECO:0000256" key="2">
    <source>
        <dbReference type="ARBA" id="ARBA00023002"/>
    </source>
</evidence>
<evidence type="ECO:0000259" key="3">
    <source>
        <dbReference type="Pfam" id="PF07992"/>
    </source>
</evidence>
<keyword evidence="2" id="KW-0560">Oxidoreductase</keyword>
<accession>A0ABN6KGJ1</accession>